<sequence>DTFLGGDLGCLLNIAGRLKRRGSKVRVRHVAEVLAGMTETPPGD</sequence>
<gene>
    <name evidence="1" type="ORF">LCGC14_1437760</name>
</gene>
<proteinExistence type="predicted"/>
<reference evidence="1" key="1">
    <citation type="journal article" date="2015" name="Nature">
        <title>Complex archaea that bridge the gap between prokaryotes and eukaryotes.</title>
        <authorList>
            <person name="Spang A."/>
            <person name="Saw J.H."/>
            <person name="Jorgensen S.L."/>
            <person name="Zaremba-Niedzwiedzka K."/>
            <person name="Martijn J."/>
            <person name="Lind A.E."/>
            <person name="van Eijk R."/>
            <person name="Schleper C."/>
            <person name="Guy L."/>
            <person name="Ettema T.J."/>
        </authorList>
    </citation>
    <scope>NUCLEOTIDE SEQUENCE</scope>
</reference>
<comment type="caution">
    <text evidence="1">The sequence shown here is derived from an EMBL/GenBank/DDBJ whole genome shotgun (WGS) entry which is preliminary data.</text>
</comment>
<evidence type="ECO:0000313" key="1">
    <source>
        <dbReference type="EMBL" id="KKM70726.1"/>
    </source>
</evidence>
<dbReference type="EMBL" id="LAZR01009762">
    <property type="protein sequence ID" value="KKM70726.1"/>
    <property type="molecule type" value="Genomic_DNA"/>
</dbReference>
<dbReference type="AlphaFoldDB" id="A0A0F9K7S3"/>
<name>A0A0F9K7S3_9ZZZZ</name>
<organism evidence="1">
    <name type="scientific">marine sediment metagenome</name>
    <dbReference type="NCBI Taxonomy" id="412755"/>
    <lineage>
        <taxon>unclassified sequences</taxon>
        <taxon>metagenomes</taxon>
        <taxon>ecological metagenomes</taxon>
    </lineage>
</organism>
<feature type="non-terminal residue" evidence="1">
    <location>
        <position position="1"/>
    </location>
</feature>
<accession>A0A0F9K7S3</accession>
<protein>
    <recommendedName>
        <fullName evidence="2">Cysteine-rich domain-containing protein</fullName>
    </recommendedName>
</protein>
<evidence type="ECO:0008006" key="2">
    <source>
        <dbReference type="Google" id="ProtNLM"/>
    </source>
</evidence>